<protein>
    <submittedName>
        <fullName evidence="1">Uncharacterized protein</fullName>
    </submittedName>
</protein>
<accession>A0A7W8Z4D7</accession>
<organism evidence="1 2">
    <name type="scientific">Sphaerisporangium krabiense</name>
    <dbReference type="NCBI Taxonomy" id="763782"/>
    <lineage>
        <taxon>Bacteria</taxon>
        <taxon>Bacillati</taxon>
        <taxon>Actinomycetota</taxon>
        <taxon>Actinomycetes</taxon>
        <taxon>Streptosporangiales</taxon>
        <taxon>Streptosporangiaceae</taxon>
        <taxon>Sphaerisporangium</taxon>
    </lineage>
</organism>
<dbReference type="EMBL" id="JACHBR010000001">
    <property type="protein sequence ID" value="MBB5627167.1"/>
    <property type="molecule type" value="Genomic_DNA"/>
</dbReference>
<reference evidence="1 2" key="1">
    <citation type="submission" date="2020-08" db="EMBL/GenBank/DDBJ databases">
        <title>Sequencing the genomes of 1000 actinobacteria strains.</title>
        <authorList>
            <person name="Klenk H.-P."/>
        </authorList>
    </citation>
    <scope>NUCLEOTIDE SEQUENCE [LARGE SCALE GENOMIC DNA]</scope>
    <source>
        <strain evidence="1 2">DSM 45790</strain>
    </source>
</reference>
<dbReference type="AlphaFoldDB" id="A0A7W8Z4D7"/>
<comment type="caution">
    <text evidence="1">The sequence shown here is derived from an EMBL/GenBank/DDBJ whole genome shotgun (WGS) entry which is preliminary data.</text>
</comment>
<evidence type="ECO:0000313" key="2">
    <source>
        <dbReference type="Proteomes" id="UP000588112"/>
    </source>
</evidence>
<proteinExistence type="predicted"/>
<keyword evidence="2" id="KW-1185">Reference proteome</keyword>
<name>A0A7W8Z4D7_9ACTN</name>
<dbReference type="Proteomes" id="UP000588112">
    <property type="component" value="Unassembled WGS sequence"/>
</dbReference>
<evidence type="ECO:0000313" key="1">
    <source>
        <dbReference type="EMBL" id="MBB5627167.1"/>
    </source>
</evidence>
<sequence length="33" mass="3674">MKSTTKIKKITVRRTSDVRLTSATCQCTYPAAN</sequence>
<gene>
    <name evidence="1" type="ORF">BJ981_002866</name>
</gene>